<dbReference type="RefSeq" id="WP_085765663.1">
    <property type="nucleotide sequence ID" value="NZ_CP019344.1"/>
</dbReference>
<dbReference type="Pfam" id="PF07929">
    <property type="entry name" value="PRiA4_ORF3"/>
    <property type="match status" value="1"/>
</dbReference>
<dbReference type="EMBL" id="CP019344">
    <property type="protein sequence ID" value="ARN76863.1"/>
    <property type="molecule type" value="Genomic_DNA"/>
</dbReference>
<dbReference type="Proteomes" id="UP000193431">
    <property type="component" value="Chromosome"/>
</dbReference>
<accession>A0A1W6MGY8</accession>
<dbReference type="InterPro" id="IPR024047">
    <property type="entry name" value="MM3350-like_sf"/>
</dbReference>
<feature type="domain" description="Plasmid pRiA4b Orf3-like" evidence="2">
    <location>
        <begin position="2"/>
        <end position="130"/>
    </location>
</feature>
<sequence>MIYRLRVLLDAANDCLRDIEIEGDSTLEDFHNVITQSFQLQGDEMASFYSSDEEWNQGQEYCLFDMSEGLNPVQKMAETKIQDVLSKKDTRLIYVYDFLSMWTFLVELAEIVGPTDGIAYPQVIFSMGELPDSPPDKEFEADPRFHDDDEGDDDEEDYYDEENFDNYDDLY</sequence>
<evidence type="ECO:0000313" key="3">
    <source>
        <dbReference type="EMBL" id="ARN76863.1"/>
    </source>
</evidence>
<dbReference type="SUPFAM" id="SSF159941">
    <property type="entry name" value="MM3350-like"/>
    <property type="match status" value="1"/>
</dbReference>
<dbReference type="STRING" id="331648.BST97_01965"/>
<organism evidence="3 4">
    <name type="scientific">Nonlabens spongiae</name>
    <dbReference type="NCBI Taxonomy" id="331648"/>
    <lineage>
        <taxon>Bacteria</taxon>
        <taxon>Pseudomonadati</taxon>
        <taxon>Bacteroidota</taxon>
        <taxon>Flavobacteriia</taxon>
        <taxon>Flavobacteriales</taxon>
        <taxon>Flavobacteriaceae</taxon>
        <taxon>Nonlabens</taxon>
    </lineage>
</organism>
<name>A0A1W6MGY8_9FLAO</name>
<protein>
    <recommendedName>
        <fullName evidence="2">Plasmid pRiA4b Orf3-like domain-containing protein</fullName>
    </recommendedName>
</protein>
<reference evidence="3 4" key="1">
    <citation type="submission" date="2016-11" db="EMBL/GenBank/DDBJ databases">
        <title>Trade-off between light-utilization and light-protection in marine flavobacteria.</title>
        <authorList>
            <person name="Kumagai Y."/>
        </authorList>
    </citation>
    <scope>NUCLEOTIDE SEQUENCE [LARGE SCALE GENOMIC DNA]</scope>
    <source>
        <strain evidence="3 4">JCM 13191</strain>
    </source>
</reference>
<proteinExistence type="predicted"/>
<evidence type="ECO:0000259" key="2">
    <source>
        <dbReference type="Pfam" id="PF07929"/>
    </source>
</evidence>
<dbReference type="OrthoDB" id="666725at2"/>
<dbReference type="Gene3D" id="3.10.290.30">
    <property type="entry name" value="MM3350-like"/>
    <property type="match status" value="1"/>
</dbReference>
<dbReference type="AlphaFoldDB" id="A0A1W6MGY8"/>
<dbReference type="InterPro" id="IPR012912">
    <property type="entry name" value="Plasmid_pRiA4b_Orf3-like"/>
</dbReference>
<feature type="region of interest" description="Disordered" evidence="1">
    <location>
        <begin position="130"/>
        <end position="171"/>
    </location>
</feature>
<gene>
    <name evidence="3" type="ORF">BST97_01965</name>
</gene>
<feature type="compositionally biased region" description="Basic and acidic residues" evidence="1">
    <location>
        <begin position="134"/>
        <end position="147"/>
    </location>
</feature>
<feature type="compositionally biased region" description="Acidic residues" evidence="1">
    <location>
        <begin position="148"/>
        <end position="171"/>
    </location>
</feature>
<evidence type="ECO:0000313" key="4">
    <source>
        <dbReference type="Proteomes" id="UP000193431"/>
    </source>
</evidence>
<evidence type="ECO:0000256" key="1">
    <source>
        <dbReference type="SAM" id="MobiDB-lite"/>
    </source>
</evidence>
<keyword evidence="4" id="KW-1185">Reference proteome</keyword>